<dbReference type="InterPro" id="IPR003593">
    <property type="entry name" value="AAA+_ATPase"/>
</dbReference>
<dbReference type="PANTHER" id="PTHR42711">
    <property type="entry name" value="ABC TRANSPORTER ATP-BINDING PROTEIN"/>
    <property type="match status" value="1"/>
</dbReference>
<keyword evidence="3" id="KW-0547">Nucleotide-binding</keyword>
<feature type="region of interest" description="Disordered" evidence="6">
    <location>
        <begin position="318"/>
        <end position="349"/>
    </location>
</feature>
<keyword evidence="2" id="KW-0813">Transport</keyword>
<evidence type="ECO:0000256" key="3">
    <source>
        <dbReference type="ARBA" id="ARBA00022741"/>
    </source>
</evidence>
<dbReference type="Proteomes" id="UP001500427">
    <property type="component" value="Unassembled WGS sequence"/>
</dbReference>
<dbReference type="PROSITE" id="PS50893">
    <property type="entry name" value="ABC_TRANSPORTER_2"/>
    <property type="match status" value="1"/>
</dbReference>
<dbReference type="SUPFAM" id="SSF52540">
    <property type="entry name" value="P-loop containing nucleoside triphosphate hydrolases"/>
    <property type="match status" value="1"/>
</dbReference>
<feature type="domain" description="ABC transporter" evidence="7">
    <location>
        <begin position="17"/>
        <end position="249"/>
    </location>
</feature>
<name>A0ABP9JLT9_9MICO</name>
<dbReference type="RefSeq" id="WP_345509060.1">
    <property type="nucleotide sequence ID" value="NZ_BAABIW010000028.1"/>
</dbReference>
<evidence type="ECO:0000259" key="7">
    <source>
        <dbReference type="PROSITE" id="PS50893"/>
    </source>
</evidence>
<dbReference type="SMART" id="SM00382">
    <property type="entry name" value="AAA"/>
    <property type="match status" value="1"/>
</dbReference>
<dbReference type="PANTHER" id="PTHR42711:SF17">
    <property type="entry name" value="ABC TRANSPORTER ATP-BINDING PROTEIN"/>
    <property type="match status" value="1"/>
</dbReference>
<dbReference type="InterPro" id="IPR017871">
    <property type="entry name" value="ABC_transporter-like_CS"/>
</dbReference>
<dbReference type="GO" id="GO:0005524">
    <property type="term" value="F:ATP binding"/>
    <property type="evidence" value="ECO:0007669"/>
    <property type="project" value="UniProtKB-KW"/>
</dbReference>
<evidence type="ECO:0000256" key="6">
    <source>
        <dbReference type="SAM" id="MobiDB-lite"/>
    </source>
</evidence>
<dbReference type="Pfam" id="PF00005">
    <property type="entry name" value="ABC_tran"/>
    <property type="match status" value="1"/>
</dbReference>
<dbReference type="InterPro" id="IPR050763">
    <property type="entry name" value="ABC_transporter_ATP-binding"/>
</dbReference>
<protein>
    <submittedName>
        <fullName evidence="8">ABC transporter ATP-binding protein</fullName>
    </submittedName>
</protein>
<keyword evidence="5" id="KW-0046">Antibiotic resistance</keyword>
<dbReference type="InterPro" id="IPR003439">
    <property type="entry name" value="ABC_transporter-like_ATP-bd"/>
</dbReference>
<evidence type="ECO:0000256" key="2">
    <source>
        <dbReference type="ARBA" id="ARBA00022448"/>
    </source>
</evidence>
<evidence type="ECO:0000313" key="9">
    <source>
        <dbReference type="Proteomes" id="UP001500427"/>
    </source>
</evidence>
<organism evidence="8 9">
    <name type="scientific">Terrabacter aeriphilus</name>
    <dbReference type="NCBI Taxonomy" id="515662"/>
    <lineage>
        <taxon>Bacteria</taxon>
        <taxon>Bacillati</taxon>
        <taxon>Actinomycetota</taxon>
        <taxon>Actinomycetes</taxon>
        <taxon>Micrococcales</taxon>
        <taxon>Intrasporangiaceae</taxon>
        <taxon>Terrabacter</taxon>
    </lineage>
</organism>
<dbReference type="PROSITE" id="PS00211">
    <property type="entry name" value="ABC_TRANSPORTER_1"/>
    <property type="match status" value="1"/>
</dbReference>
<keyword evidence="9" id="KW-1185">Reference proteome</keyword>
<keyword evidence="4 8" id="KW-0067">ATP-binding</keyword>
<reference evidence="9" key="1">
    <citation type="journal article" date="2019" name="Int. J. Syst. Evol. Microbiol.">
        <title>The Global Catalogue of Microorganisms (GCM) 10K type strain sequencing project: providing services to taxonomists for standard genome sequencing and annotation.</title>
        <authorList>
            <consortium name="The Broad Institute Genomics Platform"/>
            <consortium name="The Broad Institute Genome Sequencing Center for Infectious Disease"/>
            <person name="Wu L."/>
            <person name="Ma J."/>
        </authorList>
    </citation>
    <scope>NUCLEOTIDE SEQUENCE [LARGE SCALE GENOMIC DNA]</scope>
    <source>
        <strain evidence="9">JCM 17687</strain>
    </source>
</reference>
<dbReference type="Gene3D" id="3.40.50.300">
    <property type="entry name" value="P-loop containing nucleotide triphosphate hydrolases"/>
    <property type="match status" value="1"/>
</dbReference>
<evidence type="ECO:0000313" key="8">
    <source>
        <dbReference type="EMBL" id="GAA5035559.1"/>
    </source>
</evidence>
<dbReference type="CDD" id="cd03230">
    <property type="entry name" value="ABC_DR_subfamily_A"/>
    <property type="match status" value="1"/>
</dbReference>
<evidence type="ECO:0000256" key="4">
    <source>
        <dbReference type="ARBA" id="ARBA00022840"/>
    </source>
</evidence>
<comment type="subcellular location">
    <subcellularLocation>
        <location evidence="1">Cell membrane</location>
        <topology evidence="1">Peripheral membrane protein</topology>
    </subcellularLocation>
</comment>
<comment type="caution">
    <text evidence="8">The sequence shown here is derived from an EMBL/GenBank/DDBJ whole genome shotgun (WGS) entry which is preliminary data.</text>
</comment>
<dbReference type="InterPro" id="IPR027417">
    <property type="entry name" value="P-loop_NTPase"/>
</dbReference>
<evidence type="ECO:0000256" key="1">
    <source>
        <dbReference type="ARBA" id="ARBA00004202"/>
    </source>
</evidence>
<gene>
    <name evidence="8" type="ORF">GCM10023258_37590</name>
</gene>
<dbReference type="EMBL" id="BAABIW010000028">
    <property type="protein sequence ID" value="GAA5035559.1"/>
    <property type="molecule type" value="Genomic_DNA"/>
</dbReference>
<accession>A0ABP9JLT9</accession>
<feature type="compositionally biased region" description="Low complexity" evidence="6">
    <location>
        <begin position="322"/>
        <end position="332"/>
    </location>
</feature>
<sequence length="349" mass="36271">MTTTPAPTAAASGAPAIELSSLVKTFAPRRGSQDVTVRAVAGMDLRIEPGEVVAFLGPNGAGKTTTLDMVLGLTEPTSGSARVFGRPPREAVVAGDVSAVLQTGGLLRDLTVRETVRMIASTYASTAPVEEVIDRAGLRSLADRRVSKCSGGEQQRLRFALALLPDPRLLVLDEPTAGMDVTARRAFWDTMHEDAAAGRRTVVFATHYLEEADAFADRIVLVAGGRVVADGTTAEIRSRASGRTVSATLPAGSVAESVRLLRTLEGVRDVEERGARVVLSATDSDAVARLLLLELGGTDLEIVTAGLEQAFMALTGDDRDAAGPGSAGSAGSTHPTDATAGTDAKELVR</sequence>
<proteinExistence type="predicted"/>
<evidence type="ECO:0000256" key="5">
    <source>
        <dbReference type="ARBA" id="ARBA00023251"/>
    </source>
</evidence>